<dbReference type="Proteomes" id="UP000000771">
    <property type="component" value="Chromosome"/>
</dbReference>
<dbReference type="EMBL" id="CP001631">
    <property type="protein sequence ID" value="ACU54716.1"/>
    <property type="molecule type" value="Genomic_DNA"/>
</dbReference>
<accession>C7M168</accession>
<evidence type="ECO:0000313" key="2">
    <source>
        <dbReference type="EMBL" id="ACU54716.1"/>
    </source>
</evidence>
<feature type="transmembrane region" description="Helical" evidence="1">
    <location>
        <begin position="70"/>
        <end position="90"/>
    </location>
</feature>
<protein>
    <submittedName>
        <fullName evidence="2">Inner-membrane translocator</fullName>
    </submittedName>
</protein>
<dbReference type="AlphaFoldDB" id="C7M168"/>
<name>C7M168_ACIFD</name>
<evidence type="ECO:0000313" key="3">
    <source>
        <dbReference type="Proteomes" id="UP000000771"/>
    </source>
</evidence>
<keyword evidence="1" id="KW-0812">Transmembrane</keyword>
<dbReference type="STRING" id="525909.Afer_1802"/>
<dbReference type="RefSeq" id="WP_015799193.1">
    <property type="nucleotide sequence ID" value="NC_013124.1"/>
</dbReference>
<dbReference type="KEGG" id="afo:Afer_1802"/>
<proteinExistence type="predicted"/>
<feature type="transmembrane region" description="Helical" evidence="1">
    <location>
        <begin position="37"/>
        <end position="58"/>
    </location>
</feature>
<keyword evidence="1" id="KW-0472">Membrane</keyword>
<keyword evidence="3" id="KW-1185">Reference proteome</keyword>
<sequence length="138" mass="14210">MSTTSPETRLALGFLTRLALVAPVALAGGGIADGIAGLETAAFALAGVALTFAIMVVAFREGARFGIGGLMVAAFASLILGLGLLTAITVPLVHAHWMRLGVFATVVIAGYLVAVVLEARRVSGRIGDDGLRPWRVLR</sequence>
<reference evidence="2 3" key="1">
    <citation type="journal article" date="2009" name="Stand. Genomic Sci.">
        <title>Complete genome sequence of Acidimicrobium ferrooxidans type strain (ICP).</title>
        <authorList>
            <person name="Clum A."/>
            <person name="Nolan M."/>
            <person name="Lang E."/>
            <person name="Glavina Del Rio T."/>
            <person name="Tice H."/>
            <person name="Copeland A."/>
            <person name="Cheng J.F."/>
            <person name="Lucas S."/>
            <person name="Chen F."/>
            <person name="Bruce D."/>
            <person name="Goodwin L."/>
            <person name="Pitluck S."/>
            <person name="Ivanova N."/>
            <person name="Mavrommatis K."/>
            <person name="Mikhailova N."/>
            <person name="Pati A."/>
            <person name="Chen A."/>
            <person name="Palaniappan K."/>
            <person name="Goker M."/>
            <person name="Spring S."/>
            <person name="Land M."/>
            <person name="Hauser L."/>
            <person name="Chang Y.J."/>
            <person name="Jeffries C.C."/>
            <person name="Chain P."/>
            <person name="Bristow J."/>
            <person name="Eisen J.A."/>
            <person name="Markowitz V."/>
            <person name="Hugenholtz P."/>
            <person name="Kyrpides N.C."/>
            <person name="Klenk H.P."/>
            <person name="Lapidus A."/>
        </authorList>
    </citation>
    <scope>NUCLEOTIDE SEQUENCE [LARGE SCALE GENOMIC DNA]</scope>
    <source>
        <strain evidence="3">DSM 10331 / JCM 15462 / NBRC 103882 / ICP</strain>
    </source>
</reference>
<dbReference type="HOGENOM" id="CLU_1850803_0_0_11"/>
<dbReference type="OrthoDB" id="9978036at2"/>
<feature type="transmembrane region" description="Helical" evidence="1">
    <location>
        <begin position="96"/>
        <end position="117"/>
    </location>
</feature>
<gene>
    <name evidence="2" type="ordered locus">Afer_1802</name>
</gene>
<organism evidence="2 3">
    <name type="scientific">Acidimicrobium ferrooxidans (strain DSM 10331 / JCM 15462 / NBRC 103882 / ICP)</name>
    <dbReference type="NCBI Taxonomy" id="525909"/>
    <lineage>
        <taxon>Bacteria</taxon>
        <taxon>Bacillati</taxon>
        <taxon>Actinomycetota</taxon>
        <taxon>Acidimicrobiia</taxon>
        <taxon>Acidimicrobiales</taxon>
        <taxon>Acidimicrobiaceae</taxon>
        <taxon>Acidimicrobium</taxon>
    </lineage>
</organism>
<keyword evidence="1" id="KW-1133">Transmembrane helix</keyword>
<evidence type="ECO:0000256" key="1">
    <source>
        <dbReference type="SAM" id="Phobius"/>
    </source>
</evidence>